<dbReference type="Proteomes" id="UP000614410">
    <property type="component" value="Unassembled WGS sequence"/>
</dbReference>
<evidence type="ECO:0000313" key="3">
    <source>
        <dbReference type="Proteomes" id="UP000614410"/>
    </source>
</evidence>
<dbReference type="AlphaFoldDB" id="A0A934KM33"/>
<feature type="region of interest" description="Disordered" evidence="1">
    <location>
        <begin position="1"/>
        <end position="20"/>
    </location>
</feature>
<proteinExistence type="predicted"/>
<reference evidence="2 3" key="1">
    <citation type="submission" date="2020-10" db="EMBL/GenBank/DDBJ databases">
        <title>Ca. Dormibacterota MAGs.</title>
        <authorList>
            <person name="Montgomery K."/>
        </authorList>
    </citation>
    <scope>NUCLEOTIDE SEQUENCE [LARGE SCALE GENOMIC DNA]</scope>
    <source>
        <strain evidence="2">Mitchell_Peninsula_5</strain>
    </source>
</reference>
<comment type="caution">
    <text evidence="2">The sequence shown here is derived from an EMBL/GenBank/DDBJ whole genome shotgun (WGS) entry which is preliminary data.</text>
</comment>
<evidence type="ECO:0000256" key="1">
    <source>
        <dbReference type="SAM" id="MobiDB-lite"/>
    </source>
</evidence>
<sequence>MHNPRKTPDPLRQLPDGTGIVLYRGKPPTIVRLRPWYLDRGLSDMVRRPQKES</sequence>
<organism evidence="2 3">
    <name type="scientific">Candidatus Amunia macphersoniae</name>
    <dbReference type="NCBI Taxonomy" id="3127014"/>
    <lineage>
        <taxon>Bacteria</taxon>
        <taxon>Bacillati</taxon>
        <taxon>Candidatus Dormiibacterota</taxon>
        <taxon>Candidatus Dormibacteria</taxon>
        <taxon>Candidatus Aeolococcales</taxon>
        <taxon>Candidatus Aeolococcaceae</taxon>
        <taxon>Candidatus Amunia</taxon>
    </lineage>
</organism>
<protein>
    <submittedName>
        <fullName evidence="2">Uncharacterized protein</fullName>
    </submittedName>
</protein>
<name>A0A934KM33_9BACT</name>
<gene>
    <name evidence="2" type="ORF">JF887_03355</name>
</gene>
<evidence type="ECO:0000313" key="2">
    <source>
        <dbReference type="EMBL" id="MBJ7608455.1"/>
    </source>
</evidence>
<accession>A0A934KM33</accession>
<dbReference type="EMBL" id="JAEKNN010000015">
    <property type="protein sequence ID" value="MBJ7608455.1"/>
    <property type="molecule type" value="Genomic_DNA"/>
</dbReference>